<dbReference type="EMBL" id="OZ037948">
    <property type="protein sequence ID" value="CAL1708531.1"/>
    <property type="molecule type" value="Genomic_DNA"/>
</dbReference>
<sequence length="399" mass="43558">MILDDALPFEKSQRGPLVDALGAQSSSTAGSSLLPQAYQNDDVADLPPPPSYDESVAQGGGFPVVHYSQQPGPPMVSPRIQSEYIQASVLEVEDSGGREGPSQHGTYSSYMGRPIAGQHQTLLPVTHSSIAMSTLKRDTRSAMSAQSTSSESQTSLLSTSCPTPDSMPHRSSKDIRQSNVPGNSTDRSQPFEPLTLLSNAQNLDNGFPGNQPSCDTQPHPFTTHAVKQEDWERFLMELREAGKSTTKDLVVSGLAGVMERLPITGQLMTMGLGKQMKCKRSSPIGEVIDRWNQEYFHLRSMDVVLALGDITCTGPTNAIPADIQNRCRCRNKSSRAHCDRASSEAELLPESGVVELFRKVQRAQKTMTVNQKLRRDFVDGGGTDERWRLVIAYKPIVDG</sequence>
<evidence type="ECO:0000313" key="3">
    <source>
        <dbReference type="Proteomes" id="UP001497453"/>
    </source>
</evidence>
<feature type="compositionally biased region" description="Low complexity" evidence="1">
    <location>
        <begin position="141"/>
        <end position="160"/>
    </location>
</feature>
<dbReference type="Pfam" id="PF15496">
    <property type="entry name" value="DUF4646"/>
    <property type="match status" value="1"/>
</dbReference>
<dbReference type="Proteomes" id="UP001497453">
    <property type="component" value="Chromosome 5"/>
</dbReference>
<organism evidence="2 3">
    <name type="scientific">Somion occarium</name>
    <dbReference type="NCBI Taxonomy" id="3059160"/>
    <lineage>
        <taxon>Eukaryota</taxon>
        <taxon>Fungi</taxon>
        <taxon>Dikarya</taxon>
        <taxon>Basidiomycota</taxon>
        <taxon>Agaricomycotina</taxon>
        <taxon>Agaricomycetes</taxon>
        <taxon>Polyporales</taxon>
        <taxon>Cerrenaceae</taxon>
        <taxon>Somion</taxon>
    </lineage>
</organism>
<feature type="compositionally biased region" description="Polar residues" evidence="1">
    <location>
        <begin position="177"/>
        <end position="188"/>
    </location>
</feature>
<dbReference type="InterPro" id="IPR028018">
    <property type="entry name" value="DUF4646"/>
</dbReference>
<evidence type="ECO:0000313" key="2">
    <source>
        <dbReference type="EMBL" id="CAL1708531.1"/>
    </source>
</evidence>
<reference evidence="3" key="1">
    <citation type="submission" date="2024-04" db="EMBL/GenBank/DDBJ databases">
        <authorList>
            <person name="Shaw F."/>
            <person name="Minotto A."/>
        </authorList>
    </citation>
    <scope>NUCLEOTIDE SEQUENCE [LARGE SCALE GENOMIC DNA]</scope>
</reference>
<feature type="region of interest" description="Disordered" evidence="1">
    <location>
        <begin position="93"/>
        <end position="112"/>
    </location>
</feature>
<protein>
    <submittedName>
        <fullName evidence="2">Uncharacterized protein</fullName>
    </submittedName>
</protein>
<feature type="compositionally biased region" description="Polar residues" evidence="1">
    <location>
        <begin position="23"/>
        <end position="39"/>
    </location>
</feature>
<feature type="compositionally biased region" description="Basic and acidic residues" evidence="1">
    <location>
        <begin position="167"/>
        <end position="176"/>
    </location>
</feature>
<feature type="region of interest" description="Disordered" evidence="1">
    <location>
        <begin position="1"/>
        <end position="74"/>
    </location>
</feature>
<name>A0ABP1DKZ8_9APHY</name>
<proteinExistence type="predicted"/>
<keyword evidence="3" id="KW-1185">Reference proteome</keyword>
<gene>
    <name evidence="2" type="ORF">GFSPODELE1_LOCUS6887</name>
</gene>
<feature type="region of interest" description="Disordered" evidence="1">
    <location>
        <begin position="136"/>
        <end position="191"/>
    </location>
</feature>
<evidence type="ECO:0000256" key="1">
    <source>
        <dbReference type="SAM" id="MobiDB-lite"/>
    </source>
</evidence>
<accession>A0ABP1DKZ8</accession>